<name>A0A2I8F4Z6_9BURK</name>
<feature type="domain" description="DUF2846" evidence="2">
    <location>
        <begin position="42"/>
        <end position="119"/>
    </location>
</feature>
<evidence type="ECO:0000313" key="4">
    <source>
        <dbReference type="Proteomes" id="UP000243502"/>
    </source>
</evidence>
<dbReference type="EMBL" id="CP026114">
    <property type="protein sequence ID" value="AUT66799.1"/>
    <property type="molecule type" value="Genomic_DNA"/>
</dbReference>
<organism evidence="3 4">
    <name type="scientific">Paraburkholderia terrae</name>
    <dbReference type="NCBI Taxonomy" id="311230"/>
    <lineage>
        <taxon>Bacteria</taxon>
        <taxon>Pseudomonadati</taxon>
        <taxon>Pseudomonadota</taxon>
        <taxon>Betaproteobacteria</taxon>
        <taxon>Burkholderiales</taxon>
        <taxon>Burkholderiaceae</taxon>
        <taxon>Paraburkholderia</taxon>
    </lineage>
</organism>
<gene>
    <name evidence="3" type="ORF">C2L65_41875</name>
</gene>
<dbReference type="AlphaFoldDB" id="A0A2I8F4Z6"/>
<evidence type="ECO:0000259" key="2">
    <source>
        <dbReference type="Pfam" id="PF11008"/>
    </source>
</evidence>
<dbReference type="PROSITE" id="PS51257">
    <property type="entry name" value="PROKAR_LIPOPROTEIN"/>
    <property type="match status" value="1"/>
</dbReference>
<feature type="signal peptide" evidence="1">
    <location>
        <begin position="1"/>
        <end position="19"/>
    </location>
</feature>
<dbReference type="Pfam" id="PF11008">
    <property type="entry name" value="DUF2846"/>
    <property type="match status" value="1"/>
</dbReference>
<reference evidence="3 4" key="1">
    <citation type="submission" date="2018-01" db="EMBL/GenBank/DDBJ databases">
        <title>Species boundaries and ecological features among Paraburkholderia terrae DSMZ17804T, P. hospita DSMZ17164T and P. caribensis DSMZ13236T.</title>
        <authorList>
            <person name="Pratama A.A."/>
        </authorList>
    </citation>
    <scope>NUCLEOTIDE SEQUENCE [LARGE SCALE GENOMIC DNA]</scope>
    <source>
        <strain evidence="3 4">DSM 17804</strain>
    </source>
</reference>
<dbReference type="Proteomes" id="UP000243502">
    <property type="component" value="Chromosome 4"/>
</dbReference>
<dbReference type="KEGG" id="pter:C2L65_41875"/>
<dbReference type="PIRSF" id="PIRSF012335">
    <property type="entry name" value="UCP012335"/>
    <property type="match status" value="1"/>
</dbReference>
<dbReference type="RefSeq" id="WP_042309185.1">
    <property type="nucleotide sequence ID" value="NZ_CP026114.1"/>
</dbReference>
<dbReference type="InterPro" id="IPR016596">
    <property type="entry name" value="UCP012335"/>
</dbReference>
<proteinExistence type="predicted"/>
<keyword evidence="1" id="KW-0732">Signal</keyword>
<feature type="chain" id="PRO_5014414977" evidence="1">
    <location>
        <begin position="20"/>
        <end position="152"/>
    </location>
</feature>
<sequence length="152" mass="16449">MQFKHTFIALSCASLLALGGCTSVPMGDPQRDAALKTFNAPQDKAAVYVYRNESMGGAVKMDVSLDGKPIGKTAARTYLYEEVAPGHHQLLSEAENNSTLDFDVVAGKAYYVWQEVKMGIMYARNKLQLVDDQTGQAGVKESKLTVPATASQ</sequence>
<dbReference type="InterPro" id="IPR022548">
    <property type="entry name" value="DUF2846"/>
</dbReference>
<dbReference type="OrthoDB" id="7375569at2"/>
<protein>
    <submittedName>
        <fullName evidence="3">DUF2846 domain-containing protein</fullName>
    </submittedName>
</protein>
<evidence type="ECO:0000256" key="1">
    <source>
        <dbReference type="SAM" id="SignalP"/>
    </source>
</evidence>
<accession>A0A2I8F4Z6</accession>
<evidence type="ECO:0000313" key="3">
    <source>
        <dbReference type="EMBL" id="AUT66799.1"/>
    </source>
</evidence>